<dbReference type="Proteomes" id="UP000191812">
    <property type="component" value="Unassembled WGS sequence"/>
</dbReference>
<comment type="caution">
    <text evidence="1">The sequence shown here is derived from an EMBL/GenBank/DDBJ whole genome shotgun (WGS) entry which is preliminary data.</text>
</comment>
<name>A0ABM9VGV9_9HYPH</name>
<accession>A0ABM9VGV9</accession>
<dbReference type="CDD" id="cd14789">
    <property type="entry name" value="Tiki"/>
    <property type="match status" value="1"/>
</dbReference>
<organism evidence="1 2">
    <name type="scientific">Agrobacterium genomosp. 13 str. CFBP 6927</name>
    <dbReference type="NCBI Taxonomy" id="1183428"/>
    <lineage>
        <taxon>Bacteria</taxon>
        <taxon>Pseudomonadati</taxon>
        <taxon>Pseudomonadota</taxon>
        <taxon>Alphaproteobacteria</taxon>
        <taxon>Hyphomicrobiales</taxon>
        <taxon>Rhizobiaceae</taxon>
        <taxon>Rhizobium/Agrobacterium group</taxon>
        <taxon>Agrobacterium</taxon>
        <taxon>Agrobacterium tumefaciens complex</taxon>
    </lineage>
</organism>
<evidence type="ECO:0000313" key="1">
    <source>
        <dbReference type="EMBL" id="CUX37291.1"/>
    </source>
</evidence>
<dbReference type="EMBL" id="FBWH01000027">
    <property type="protein sequence ID" value="CUX37291.1"/>
    <property type="molecule type" value="Genomic_DNA"/>
</dbReference>
<dbReference type="RefSeq" id="WP_080836098.1">
    <property type="nucleotide sequence ID" value="NZ_LT009756.1"/>
</dbReference>
<keyword evidence="2" id="KW-1185">Reference proteome</keyword>
<protein>
    <recommendedName>
        <fullName evidence="3">GumN family protein</fullName>
    </recommendedName>
</protein>
<evidence type="ECO:0000313" key="2">
    <source>
        <dbReference type="Proteomes" id="UP000191812"/>
    </source>
</evidence>
<dbReference type="InterPro" id="IPR002816">
    <property type="entry name" value="TraB/PrgY/GumN_fam"/>
</dbReference>
<reference evidence="1 2" key="1">
    <citation type="submission" date="2016-01" db="EMBL/GenBank/DDBJ databases">
        <authorList>
            <person name="Regsiter A."/>
            <person name="william w."/>
        </authorList>
    </citation>
    <scope>NUCLEOTIDE SEQUENCE [LARGE SCALE GENOMIC DNA]</scope>
    <source>
        <strain evidence="1 2">CFBP 6927</strain>
    </source>
</reference>
<dbReference type="Pfam" id="PF01963">
    <property type="entry name" value="TraB_PrgY_gumN"/>
    <property type="match status" value="1"/>
</dbReference>
<sequence length="364" mass="39429">MQSLIKPQNLTATLMGKTGDAMLWLLAAIHVTAVAILLATLLSLGEAQAAEQEISCTGNDILVEMRKSDPQGFAKIEQEAAAIPNGKGNFWRIEKAGTEPSFLLGTMHITDPRVLGMPTAAAPAFETSATVIVESDEIVDDKKIAASLLTRPELTMFLDGKSITDILSPENVARLEKGLKERGIPLNAVSRMKPWMLSSFVALPACEFARKATGLSFLDKKLAEDALADGKRLVGLETMVEQLTAMSELPMEFHLQALIETLELGDRMDDIMTTMTDLYVSGDIGMTMPMLKSLDTKKPAEGDQGYAAFEQRIITDRNHVMADRAAPELGKGNVFMAVGALHLPGEEGVVELLRAQGFTLTRVD</sequence>
<proteinExistence type="predicted"/>
<evidence type="ECO:0008006" key="3">
    <source>
        <dbReference type="Google" id="ProtNLM"/>
    </source>
</evidence>
<dbReference type="InterPro" id="IPR047111">
    <property type="entry name" value="YbaP-like"/>
</dbReference>
<dbReference type="PANTHER" id="PTHR40590:SF1">
    <property type="entry name" value="CYTOPLASMIC PROTEIN"/>
    <property type="match status" value="1"/>
</dbReference>
<dbReference type="PANTHER" id="PTHR40590">
    <property type="entry name" value="CYTOPLASMIC PROTEIN-RELATED"/>
    <property type="match status" value="1"/>
</dbReference>
<gene>
    <name evidence="1" type="ORF">AGR13a_Cc330139</name>
</gene>